<feature type="compositionally biased region" description="Basic and acidic residues" evidence="1">
    <location>
        <begin position="542"/>
        <end position="561"/>
    </location>
</feature>
<feature type="compositionally biased region" description="Polar residues" evidence="1">
    <location>
        <begin position="648"/>
        <end position="657"/>
    </location>
</feature>
<evidence type="ECO:0000313" key="3">
    <source>
        <dbReference type="EMBL" id="PON73640.1"/>
    </source>
</evidence>
<protein>
    <submittedName>
        <fullName evidence="3">Protein LONGIFOLIA</fullName>
    </submittedName>
</protein>
<feature type="region of interest" description="Disordered" evidence="1">
    <location>
        <begin position="542"/>
        <end position="692"/>
    </location>
</feature>
<accession>A0A2P5DK44</accession>
<feature type="region of interest" description="Disordered" evidence="1">
    <location>
        <begin position="458"/>
        <end position="508"/>
    </location>
</feature>
<dbReference type="Pfam" id="PF14309">
    <property type="entry name" value="DUF4378"/>
    <property type="match status" value="1"/>
</dbReference>
<feature type="compositionally biased region" description="Polar residues" evidence="1">
    <location>
        <begin position="568"/>
        <end position="577"/>
    </location>
</feature>
<feature type="compositionally biased region" description="Polar residues" evidence="1">
    <location>
        <begin position="480"/>
        <end position="501"/>
    </location>
</feature>
<dbReference type="PANTHER" id="PTHR31680">
    <property type="entry name" value="LONGIFOLIA PROTEIN"/>
    <property type="match status" value="1"/>
</dbReference>
<feature type="region of interest" description="Disordered" evidence="1">
    <location>
        <begin position="730"/>
        <end position="787"/>
    </location>
</feature>
<feature type="compositionally biased region" description="Basic and acidic residues" evidence="1">
    <location>
        <begin position="325"/>
        <end position="340"/>
    </location>
</feature>
<dbReference type="Proteomes" id="UP000237000">
    <property type="component" value="Unassembled WGS sequence"/>
</dbReference>
<name>A0A2P5DK44_TREOI</name>
<evidence type="ECO:0000259" key="2">
    <source>
        <dbReference type="Pfam" id="PF14309"/>
    </source>
</evidence>
<feature type="region of interest" description="Disordered" evidence="1">
    <location>
        <begin position="39"/>
        <end position="141"/>
    </location>
</feature>
<dbReference type="InterPro" id="IPR033334">
    <property type="entry name" value="LNG1/2"/>
</dbReference>
<evidence type="ECO:0000313" key="4">
    <source>
        <dbReference type="Proteomes" id="UP000237000"/>
    </source>
</evidence>
<feature type="compositionally biased region" description="Low complexity" evidence="1">
    <location>
        <begin position="599"/>
        <end position="619"/>
    </location>
</feature>
<dbReference type="EMBL" id="JXTC01000265">
    <property type="protein sequence ID" value="PON73640.1"/>
    <property type="molecule type" value="Genomic_DNA"/>
</dbReference>
<keyword evidence="4" id="KW-1185">Reference proteome</keyword>
<dbReference type="AlphaFoldDB" id="A0A2P5DK44"/>
<feature type="compositionally biased region" description="Basic and acidic residues" evidence="1">
    <location>
        <begin position="62"/>
        <end position="85"/>
    </location>
</feature>
<feature type="compositionally biased region" description="Polar residues" evidence="1">
    <location>
        <begin position="342"/>
        <end position="384"/>
    </location>
</feature>
<feature type="compositionally biased region" description="Low complexity" evidence="1">
    <location>
        <begin position="92"/>
        <end position="103"/>
    </location>
</feature>
<feature type="domain" description="DUF4378" evidence="2">
    <location>
        <begin position="851"/>
        <end position="1027"/>
    </location>
</feature>
<feature type="region of interest" description="Disordered" evidence="1">
    <location>
        <begin position="317"/>
        <end position="414"/>
    </location>
</feature>
<comment type="caution">
    <text evidence="3">The sequence shown here is derived from an EMBL/GenBank/DDBJ whole genome shotgun (WGS) entry which is preliminary data.</text>
</comment>
<dbReference type="PANTHER" id="PTHR31680:SF15">
    <property type="entry name" value="PROTEIN LONGIFOLIA 2"/>
    <property type="match status" value="1"/>
</dbReference>
<dbReference type="InterPro" id="IPR025486">
    <property type="entry name" value="DUF4378"/>
</dbReference>
<reference evidence="4" key="1">
    <citation type="submission" date="2016-06" db="EMBL/GenBank/DDBJ databases">
        <title>Parallel loss of symbiosis genes in relatives of nitrogen-fixing non-legume Parasponia.</title>
        <authorList>
            <person name="Van Velzen R."/>
            <person name="Holmer R."/>
            <person name="Bu F."/>
            <person name="Rutten L."/>
            <person name="Van Zeijl A."/>
            <person name="Liu W."/>
            <person name="Santuari L."/>
            <person name="Cao Q."/>
            <person name="Sharma T."/>
            <person name="Shen D."/>
            <person name="Roswanjaya Y."/>
            <person name="Wardhani T."/>
            <person name="Kalhor M.S."/>
            <person name="Jansen J."/>
            <person name="Van den Hoogen J."/>
            <person name="Gungor B."/>
            <person name="Hartog M."/>
            <person name="Hontelez J."/>
            <person name="Verver J."/>
            <person name="Yang W.-C."/>
            <person name="Schijlen E."/>
            <person name="Repin R."/>
            <person name="Schilthuizen M."/>
            <person name="Schranz E."/>
            <person name="Heidstra R."/>
            <person name="Miyata K."/>
            <person name="Fedorova E."/>
            <person name="Kohlen W."/>
            <person name="Bisseling T."/>
            <person name="Smit S."/>
            <person name="Geurts R."/>
        </authorList>
    </citation>
    <scope>NUCLEOTIDE SEQUENCE [LARGE SCALE GENOMIC DNA]</scope>
    <source>
        <strain evidence="4">cv. RG33-2</strain>
    </source>
</reference>
<dbReference type="OrthoDB" id="769613at2759"/>
<evidence type="ECO:0000256" key="1">
    <source>
        <dbReference type="SAM" id="MobiDB-lite"/>
    </source>
</evidence>
<proteinExistence type="predicted"/>
<gene>
    <name evidence="3" type="ORF">TorRG33x02_248980</name>
</gene>
<feature type="compositionally biased region" description="Polar residues" evidence="1">
    <location>
        <begin position="668"/>
        <end position="679"/>
    </location>
</feature>
<dbReference type="STRING" id="63057.A0A2P5DK44"/>
<dbReference type="GO" id="GO:0051513">
    <property type="term" value="P:regulation of monopolar cell growth"/>
    <property type="evidence" value="ECO:0007669"/>
    <property type="project" value="InterPro"/>
</dbReference>
<dbReference type="InParanoid" id="A0A2P5DK44"/>
<sequence length="1050" mass="117644">MSAKLMYSLSDENPDLQKQIGCMNGFFQLFDRHRYLATGRGNSHSHKRLPPPGHTDNQGVEPKNRLENTKEKNAKKVVQEKRRNSTESPRVSFSSSCSSSFSSLDYNKTAHLEPSPSSQTIFAETPSRDLPANHPISSAQLSQKSLDLRDVVKDSMQREARGLLVKTTAKEEAVFHTLKYIDSPRPSEPTKSVTPRISGLNHSFRVFGKLRDGPRNSNEEKDGRILCGPKDLRRLSYDGRESQDALKSNIKFRELPRLSLDSRQSSIRGSISETKATYLLNDPQMERRNCIEMTNLQQEPGSSKRASSVIAKLMGLVDPMPTTDDPLRQHNTLETEKLDPLSRSSRTTNVNKQDQFFGSPRNSQKDLTSQMKNADSVTKTTANQKIPIETAPWRRPHGNKVSQPPAFKCHEAPTKNPITPLTVYGEIEKRLADLEFTKSGKDLRALKQILEAMQKTKETLDTKKHQTFSSGAGDNKSLDHSSNIGSSQRNLQSITSISPTAKGSRAPKSYKSPIVIIKPTKLIGKNTDPASNISSIDNLLDPHKLHTSDSADNRKVSIEKRMTRHLTPRNTQVTNAFNRHHSSQDKNIRTAKSAQTSKMSQSDSEENSGSSGRSSGNMSPRLQQRRFGLDKQFAPASPDSSKTRRQCSRQPMESSSPGRKCRQKSSHIQRTNDQSSDTRTNSKDLSHQGNTISLQSESNISLASDIDNEVKSIIQSEQINCIYFDQNSQKKKNPTARLSVNRTMAEPGRTTSEQPSPVSVLDDAFYRDDSPSPVKKKSNSFKDDETPHPDEVDWALLDLNHTSNSRSCLSTEVDHKILANNWAQNPQEINCTDVQQIIADTALPCDSTNPDHIYISGILSASNLLRKLESGWMNIQFHSSDHLINPNLFFALEQLKGTTRLLHDEQENEIIPLLKSDKKVHRKLVFDVVNEILVRKFVVTDSFTQWLSPDKLTGKKPRGQKLLKELCSEIDQLQGNNLSSSLDDDGFGSIISEDMTRWPMNLTEYGREIPAVVLDVERLIFKDLITEILSVEAAVVQGRSGGHCRQLFPK</sequence>
<organism evidence="3 4">
    <name type="scientific">Trema orientale</name>
    <name type="common">Charcoal tree</name>
    <name type="synonym">Celtis orientalis</name>
    <dbReference type="NCBI Taxonomy" id="63057"/>
    <lineage>
        <taxon>Eukaryota</taxon>
        <taxon>Viridiplantae</taxon>
        <taxon>Streptophyta</taxon>
        <taxon>Embryophyta</taxon>
        <taxon>Tracheophyta</taxon>
        <taxon>Spermatophyta</taxon>
        <taxon>Magnoliopsida</taxon>
        <taxon>eudicotyledons</taxon>
        <taxon>Gunneridae</taxon>
        <taxon>Pentapetalae</taxon>
        <taxon>rosids</taxon>
        <taxon>fabids</taxon>
        <taxon>Rosales</taxon>
        <taxon>Cannabaceae</taxon>
        <taxon>Trema</taxon>
    </lineage>
</organism>